<dbReference type="EMBL" id="JBFSOO010000008">
    <property type="protein sequence ID" value="MEZ6854051.1"/>
    <property type="molecule type" value="Genomic_DNA"/>
</dbReference>
<proteinExistence type="inferred from homology"/>
<accession>A0A8G2C909</accession>
<keyword evidence="8" id="KW-1185">Reference proteome</keyword>
<organism evidence="6 7">
    <name type="scientific">Halodesulfovibrio aestuarii</name>
    <dbReference type="NCBI Taxonomy" id="126333"/>
    <lineage>
        <taxon>Bacteria</taxon>
        <taxon>Pseudomonadati</taxon>
        <taxon>Thermodesulfobacteriota</taxon>
        <taxon>Desulfovibrionia</taxon>
        <taxon>Desulfovibrionales</taxon>
        <taxon>Desulfovibrionaceae</taxon>
        <taxon>Halodesulfovibrio</taxon>
    </lineage>
</organism>
<evidence type="ECO:0000259" key="4">
    <source>
        <dbReference type="SMART" id="SM00903"/>
    </source>
</evidence>
<dbReference type="InterPro" id="IPR052174">
    <property type="entry name" value="Flavoredoxin"/>
</dbReference>
<evidence type="ECO:0000313" key="6">
    <source>
        <dbReference type="EMBL" id="SHJ01878.1"/>
    </source>
</evidence>
<sequence length="186" mass="20751">MEKINIGPQGFTLPMPLAILGTHYNSSPNYMALGWSTRVNFEPALLGIGVNKRHASHAAILENGEFSINFPSTEMVKVTDYVGLVSAKHTDKSDLFDRFYGTLQSAPLIKECPLSLECKLYDTVELPTNTFFIGEIIGTWCEERFMTEGLPDISKIKPFVLTMPDNSYWEVGRCVGHAWKDGKALT</sequence>
<protein>
    <submittedName>
        <fullName evidence="5">Flavin reductase family protein</fullName>
        <ecNumber evidence="5">1.5.1.-</ecNumber>
    </submittedName>
    <submittedName>
        <fullName evidence="6">NADH-FMN oxidoreductase RutF, flavin reductase (DIM6/NTAB) family</fullName>
    </submittedName>
</protein>
<reference evidence="6 7" key="1">
    <citation type="submission" date="2016-11" db="EMBL/GenBank/DDBJ databases">
        <authorList>
            <person name="Varghese N."/>
            <person name="Submissions S."/>
        </authorList>
    </citation>
    <scope>NUCLEOTIDE SEQUENCE [LARGE SCALE GENOMIC DNA]</scope>
    <source>
        <strain evidence="6 7">DSM 17919</strain>
    </source>
</reference>
<gene>
    <name evidence="5" type="ORF">AB2Z07_11010</name>
    <name evidence="6" type="ORF">SAMN05660830_01375</name>
</gene>
<dbReference type="Gene3D" id="2.30.110.10">
    <property type="entry name" value="Electron Transport, Fmn-binding Protein, Chain A"/>
    <property type="match status" value="1"/>
</dbReference>
<reference evidence="5 8" key="2">
    <citation type="submission" date="2024-07" db="EMBL/GenBank/DDBJ databases">
        <title>Active virus-host system and metabolic interactions in a Lokiarchaeon culture.</title>
        <authorList>
            <person name="Ponce Toledo R.I."/>
            <person name="Rodrigues Oliveira T."/>
            <person name="Schleper C."/>
        </authorList>
    </citation>
    <scope>NUCLEOTIDE SEQUENCE [LARGE SCALE GENOMIC DNA]</scope>
    <source>
        <strain evidence="5 8">B35</strain>
    </source>
</reference>
<dbReference type="EMBL" id="FQZR01000003">
    <property type="protein sequence ID" value="SHJ01878.1"/>
    <property type="molecule type" value="Genomic_DNA"/>
</dbReference>
<dbReference type="InterPro" id="IPR012349">
    <property type="entry name" value="Split_barrel_FMN-bd"/>
</dbReference>
<dbReference type="GO" id="GO:0016646">
    <property type="term" value="F:oxidoreductase activity, acting on the CH-NH group of donors, NAD or NADP as acceptor"/>
    <property type="evidence" value="ECO:0007669"/>
    <property type="project" value="UniProtKB-ARBA"/>
</dbReference>
<dbReference type="Proteomes" id="UP001568358">
    <property type="component" value="Unassembled WGS sequence"/>
</dbReference>
<dbReference type="Proteomes" id="UP000184001">
    <property type="component" value="Unassembled WGS sequence"/>
</dbReference>
<dbReference type="PANTHER" id="PTHR43567">
    <property type="entry name" value="FLAVOREDOXIN-RELATED-RELATED"/>
    <property type="match status" value="1"/>
</dbReference>
<evidence type="ECO:0000256" key="1">
    <source>
        <dbReference type="ARBA" id="ARBA00001917"/>
    </source>
</evidence>
<evidence type="ECO:0000313" key="5">
    <source>
        <dbReference type="EMBL" id="MEZ6854051.1"/>
    </source>
</evidence>
<dbReference type="SUPFAM" id="SSF50475">
    <property type="entry name" value="FMN-binding split barrel"/>
    <property type="match status" value="1"/>
</dbReference>
<dbReference type="GO" id="GO:0010181">
    <property type="term" value="F:FMN binding"/>
    <property type="evidence" value="ECO:0007669"/>
    <property type="project" value="InterPro"/>
</dbReference>
<dbReference type="InterPro" id="IPR002563">
    <property type="entry name" value="Flavin_Rdtase-like_dom"/>
</dbReference>
<dbReference type="AlphaFoldDB" id="A0A8G2C909"/>
<evidence type="ECO:0000256" key="2">
    <source>
        <dbReference type="ARBA" id="ARBA00022630"/>
    </source>
</evidence>
<dbReference type="Pfam" id="PF01613">
    <property type="entry name" value="Flavin_Reduct"/>
    <property type="match status" value="1"/>
</dbReference>
<comment type="cofactor">
    <cofactor evidence="1">
        <name>FMN</name>
        <dbReference type="ChEBI" id="CHEBI:58210"/>
    </cofactor>
</comment>
<comment type="similarity">
    <text evidence="3">Belongs to the flavoredoxin family.</text>
</comment>
<evidence type="ECO:0000313" key="8">
    <source>
        <dbReference type="Proteomes" id="UP001568358"/>
    </source>
</evidence>
<evidence type="ECO:0000313" key="7">
    <source>
        <dbReference type="Proteomes" id="UP000184001"/>
    </source>
</evidence>
<evidence type="ECO:0000256" key="3">
    <source>
        <dbReference type="ARBA" id="ARBA00038054"/>
    </source>
</evidence>
<dbReference type="RefSeq" id="WP_020000658.1">
    <property type="nucleotide sequence ID" value="NZ_CP192219.1"/>
</dbReference>
<dbReference type="SMART" id="SM00903">
    <property type="entry name" value="Flavin_Reduct"/>
    <property type="match status" value="1"/>
</dbReference>
<keyword evidence="5" id="KW-0560">Oxidoreductase</keyword>
<comment type="caution">
    <text evidence="6">The sequence shown here is derived from an EMBL/GenBank/DDBJ whole genome shotgun (WGS) entry which is preliminary data.</text>
</comment>
<dbReference type="PANTHER" id="PTHR43567:SF1">
    <property type="entry name" value="FLAVOREDOXIN"/>
    <property type="match status" value="1"/>
</dbReference>
<feature type="domain" description="Flavin reductase like" evidence="4">
    <location>
        <begin position="10"/>
        <end position="147"/>
    </location>
</feature>
<keyword evidence="2" id="KW-0285">Flavoprotein</keyword>
<dbReference type="EC" id="1.5.1.-" evidence="5"/>
<name>A0A8G2C909_9BACT</name>